<proteinExistence type="inferred from homology"/>
<dbReference type="SUPFAM" id="SSF103481">
    <property type="entry name" value="Multidrug resistance efflux transporter EmrE"/>
    <property type="match status" value="2"/>
</dbReference>
<feature type="transmembrane region" description="Helical" evidence="6">
    <location>
        <begin position="12"/>
        <end position="31"/>
    </location>
</feature>
<organism evidence="8 9">
    <name type="scientific">Pseudosulfitobacter pseudonitzschiae</name>
    <dbReference type="NCBI Taxonomy" id="1402135"/>
    <lineage>
        <taxon>Bacteria</taxon>
        <taxon>Pseudomonadati</taxon>
        <taxon>Pseudomonadota</taxon>
        <taxon>Alphaproteobacteria</taxon>
        <taxon>Rhodobacterales</taxon>
        <taxon>Roseobacteraceae</taxon>
        <taxon>Pseudosulfitobacter</taxon>
    </lineage>
</organism>
<feature type="transmembrane region" description="Helical" evidence="6">
    <location>
        <begin position="159"/>
        <end position="181"/>
    </location>
</feature>
<sequence>MPIPLIEHRPGTAVALKLLSVFLFMVMSAMIKIAVREVPSGEAVFFRSFFCIPVILAWLWQTGELRHGLVTKNPMGHVWRGLFGTAAMTLTFTGLGLLPLPEVTAIGYATPLFTVLFAIFLLNEKVRAIRMTAVGLGLVGVLIVIWPNLTLGAGDMSHAALMGVLAILGASLVRGLVQIHIRRMVQTEHTAAIVFYFSLTATVLSLLTVPFGWVMPSPENIALLVGAGLIGGVAQILMTSAFRFGAASMLAPFDYSSLIFATAIGFVIFSEIPTWSTVAGAMLVVTGGVLIIWRERQLGLERGRARAVTDPKG</sequence>
<dbReference type="EMBL" id="JAMD01000002">
    <property type="protein sequence ID" value="KEJ96883.1"/>
    <property type="molecule type" value="Genomic_DNA"/>
</dbReference>
<comment type="subcellular location">
    <subcellularLocation>
        <location evidence="1">Membrane</location>
        <topology evidence="1">Multi-pass membrane protein</topology>
    </subcellularLocation>
</comment>
<feature type="transmembrane region" description="Helical" evidence="6">
    <location>
        <begin position="249"/>
        <end position="269"/>
    </location>
</feature>
<keyword evidence="5 6" id="KW-0472">Membrane</keyword>
<dbReference type="InterPro" id="IPR000620">
    <property type="entry name" value="EamA_dom"/>
</dbReference>
<evidence type="ECO:0000256" key="5">
    <source>
        <dbReference type="ARBA" id="ARBA00023136"/>
    </source>
</evidence>
<comment type="similarity">
    <text evidence="2">Belongs to the drug/metabolite transporter (DMT) superfamily. 10 TMS drug/metabolite exporter (DME) (TC 2.A.7.3) family.</text>
</comment>
<dbReference type="GO" id="GO:0016020">
    <property type="term" value="C:membrane"/>
    <property type="evidence" value="ECO:0007669"/>
    <property type="project" value="UniProtKB-SubCell"/>
</dbReference>
<feature type="transmembrane region" description="Helical" evidence="6">
    <location>
        <begin position="129"/>
        <end position="147"/>
    </location>
</feature>
<evidence type="ECO:0000313" key="9">
    <source>
        <dbReference type="Proteomes" id="UP000027746"/>
    </source>
</evidence>
<evidence type="ECO:0000313" key="8">
    <source>
        <dbReference type="EMBL" id="KEJ96883.1"/>
    </source>
</evidence>
<protein>
    <submittedName>
        <fullName evidence="8">Membrane protein</fullName>
    </submittedName>
</protein>
<feature type="domain" description="EamA" evidence="7">
    <location>
        <begin position="162"/>
        <end position="292"/>
    </location>
</feature>
<evidence type="ECO:0000256" key="3">
    <source>
        <dbReference type="ARBA" id="ARBA00022692"/>
    </source>
</evidence>
<feature type="transmembrane region" description="Helical" evidence="6">
    <location>
        <begin position="105"/>
        <end position="122"/>
    </location>
</feature>
<keyword evidence="4 6" id="KW-1133">Transmembrane helix</keyword>
<feature type="transmembrane region" description="Helical" evidence="6">
    <location>
        <begin position="43"/>
        <end position="60"/>
    </location>
</feature>
<name>A0A073J2P4_9RHOB</name>
<dbReference type="PANTHER" id="PTHR22911">
    <property type="entry name" value="ACYL-MALONYL CONDENSING ENZYME-RELATED"/>
    <property type="match status" value="1"/>
</dbReference>
<evidence type="ECO:0000256" key="4">
    <source>
        <dbReference type="ARBA" id="ARBA00022989"/>
    </source>
</evidence>
<dbReference type="AlphaFoldDB" id="A0A073J2P4"/>
<accession>A0A073J2P4</accession>
<feature type="transmembrane region" description="Helical" evidence="6">
    <location>
        <begin position="193"/>
        <end position="215"/>
    </location>
</feature>
<evidence type="ECO:0000259" key="7">
    <source>
        <dbReference type="Pfam" id="PF00892"/>
    </source>
</evidence>
<dbReference type="OrthoDB" id="8478503at2"/>
<dbReference type="RefSeq" id="WP_037922309.1">
    <property type="nucleotide sequence ID" value="NZ_CP054599.1"/>
</dbReference>
<gene>
    <name evidence="8" type="ORF">SUH3_08900</name>
</gene>
<keyword evidence="9" id="KW-1185">Reference proteome</keyword>
<dbReference type="InterPro" id="IPR037185">
    <property type="entry name" value="EmrE-like"/>
</dbReference>
<feature type="transmembrane region" description="Helical" evidence="6">
    <location>
        <begin position="275"/>
        <end position="293"/>
    </location>
</feature>
<keyword evidence="3 6" id="KW-0812">Transmembrane</keyword>
<feature type="domain" description="EamA" evidence="7">
    <location>
        <begin position="14"/>
        <end position="145"/>
    </location>
</feature>
<evidence type="ECO:0000256" key="2">
    <source>
        <dbReference type="ARBA" id="ARBA00009853"/>
    </source>
</evidence>
<dbReference type="PANTHER" id="PTHR22911:SF6">
    <property type="entry name" value="SOLUTE CARRIER FAMILY 35 MEMBER G1"/>
    <property type="match status" value="1"/>
</dbReference>
<feature type="transmembrane region" description="Helical" evidence="6">
    <location>
        <begin position="81"/>
        <end position="99"/>
    </location>
</feature>
<evidence type="ECO:0000256" key="6">
    <source>
        <dbReference type="SAM" id="Phobius"/>
    </source>
</evidence>
<reference evidence="8 9" key="1">
    <citation type="submission" date="2014-01" db="EMBL/GenBank/DDBJ databases">
        <title>Sulfitobacter sp. H3 (MCCC 1A00686) Genome Sequencing.</title>
        <authorList>
            <person name="Lai Q."/>
            <person name="Hong Z."/>
        </authorList>
    </citation>
    <scope>NUCLEOTIDE SEQUENCE [LARGE SCALE GENOMIC DNA]</scope>
    <source>
        <strain evidence="8 9">H3</strain>
    </source>
</reference>
<feature type="transmembrane region" description="Helical" evidence="6">
    <location>
        <begin position="221"/>
        <end position="242"/>
    </location>
</feature>
<dbReference type="Pfam" id="PF00892">
    <property type="entry name" value="EamA"/>
    <property type="match status" value="2"/>
</dbReference>
<evidence type="ECO:0000256" key="1">
    <source>
        <dbReference type="ARBA" id="ARBA00004141"/>
    </source>
</evidence>
<dbReference type="GeneID" id="68868270"/>
<dbReference type="Proteomes" id="UP000027746">
    <property type="component" value="Unassembled WGS sequence"/>
</dbReference>
<comment type="caution">
    <text evidence="8">The sequence shown here is derived from an EMBL/GenBank/DDBJ whole genome shotgun (WGS) entry which is preliminary data.</text>
</comment>